<dbReference type="InterPro" id="IPR011004">
    <property type="entry name" value="Trimer_LpxA-like_sf"/>
</dbReference>
<dbReference type="PANTHER" id="PTHR23416:SF23">
    <property type="entry name" value="ACETYLTRANSFERASE C18B11.09C-RELATED"/>
    <property type="match status" value="1"/>
</dbReference>
<dbReference type="Pfam" id="PF14602">
    <property type="entry name" value="Hexapep_2"/>
    <property type="match status" value="1"/>
</dbReference>
<proteinExistence type="inferred from homology"/>
<keyword evidence="3" id="KW-0677">Repeat</keyword>
<evidence type="ECO:0000256" key="2">
    <source>
        <dbReference type="ARBA" id="ARBA00022679"/>
    </source>
</evidence>
<dbReference type="EMBL" id="NQMN01000001">
    <property type="protein sequence ID" value="PAF55480.1"/>
    <property type="molecule type" value="Genomic_DNA"/>
</dbReference>
<dbReference type="SUPFAM" id="SSF51161">
    <property type="entry name" value="Trimeric LpxA-like enzymes"/>
    <property type="match status" value="1"/>
</dbReference>
<name>A0ABX4H6E1_9BACT</name>
<sequence>MRVTVEEVINSFKTDQPLDPRIQSYLRKLRRDAYILTNEINNNYHTPQELQSLMSQLIGKEIDENFRIFAPFYTDFGKNITIHKNVFIDANCRFQDQGGITIGRGSYIGNNVVLTTLSHGAYSKDHSKLKYAPIVLKEHVKIGANSVISAGVTLGKWSIVEEGSVVTKDVADYTVVAGIPASVVRVIEPNQEDYYLENEEENLG</sequence>
<dbReference type="InterPro" id="IPR001451">
    <property type="entry name" value="Hexapep"/>
</dbReference>
<keyword evidence="5" id="KW-1185">Reference proteome</keyword>
<gene>
    <name evidence="4" type="ORF">CJF60_02230</name>
</gene>
<protein>
    <submittedName>
        <fullName evidence="4">Acetyltransferase</fullName>
    </submittedName>
</protein>
<dbReference type="Proteomes" id="UP000217033">
    <property type="component" value="Unassembled WGS sequence"/>
</dbReference>
<dbReference type="PROSITE" id="PS00101">
    <property type="entry name" value="HEXAPEP_TRANSFERASES"/>
    <property type="match status" value="1"/>
</dbReference>
<evidence type="ECO:0000313" key="4">
    <source>
        <dbReference type="EMBL" id="PAF55480.1"/>
    </source>
</evidence>
<dbReference type="InterPro" id="IPR018357">
    <property type="entry name" value="Hexapep_transf_CS"/>
</dbReference>
<keyword evidence="2" id="KW-0808">Transferase</keyword>
<organism evidence="4 5">
    <name type="scientific">Mycoplasmopsis agassizii</name>
    <dbReference type="NCBI Taxonomy" id="33922"/>
    <lineage>
        <taxon>Bacteria</taxon>
        <taxon>Bacillati</taxon>
        <taxon>Mycoplasmatota</taxon>
        <taxon>Mycoplasmoidales</taxon>
        <taxon>Metamycoplasmataceae</taxon>
        <taxon>Mycoplasmopsis</taxon>
    </lineage>
</organism>
<accession>A0ABX4H6E1</accession>
<dbReference type="Pfam" id="PF00132">
    <property type="entry name" value="Hexapep"/>
    <property type="match status" value="1"/>
</dbReference>
<reference evidence="4" key="1">
    <citation type="submission" date="2017-08" db="EMBL/GenBank/DDBJ databases">
        <authorList>
            <person name="Alvarez-Ponce D."/>
            <person name="Weitzman C.L."/>
            <person name="Tillett R.L."/>
            <person name="Sandmeier F.C."/>
            <person name="Tracy C.R."/>
        </authorList>
    </citation>
    <scope>NUCLEOTIDE SEQUENCE [LARGE SCALE GENOMIC DNA]</scope>
    <source>
        <strain evidence="4">PS6</strain>
    </source>
</reference>
<dbReference type="RefSeq" id="WP_084232659.1">
    <property type="nucleotide sequence ID" value="NZ_FWXE01000010.1"/>
</dbReference>
<comment type="similarity">
    <text evidence="1">Belongs to the transferase hexapeptide repeat family.</text>
</comment>
<evidence type="ECO:0000313" key="5">
    <source>
        <dbReference type="Proteomes" id="UP000217033"/>
    </source>
</evidence>
<comment type="caution">
    <text evidence="4">The sequence shown here is derived from an EMBL/GenBank/DDBJ whole genome shotgun (WGS) entry which is preliminary data.</text>
</comment>
<dbReference type="Gene3D" id="2.160.10.10">
    <property type="entry name" value="Hexapeptide repeat proteins"/>
    <property type="match status" value="1"/>
</dbReference>
<evidence type="ECO:0000256" key="1">
    <source>
        <dbReference type="ARBA" id="ARBA00007274"/>
    </source>
</evidence>
<dbReference type="InterPro" id="IPR051159">
    <property type="entry name" value="Hexapeptide_acetyltransf"/>
</dbReference>
<evidence type="ECO:0000256" key="3">
    <source>
        <dbReference type="ARBA" id="ARBA00022737"/>
    </source>
</evidence>
<dbReference type="PANTHER" id="PTHR23416">
    <property type="entry name" value="SIALIC ACID SYNTHASE-RELATED"/>
    <property type="match status" value="1"/>
</dbReference>